<dbReference type="SMART" id="SM00387">
    <property type="entry name" value="HATPase_c"/>
    <property type="match status" value="1"/>
</dbReference>
<dbReference type="InterPro" id="IPR003594">
    <property type="entry name" value="HATPase_dom"/>
</dbReference>
<evidence type="ECO:0000256" key="4">
    <source>
        <dbReference type="SAM" id="Coils"/>
    </source>
</evidence>
<keyword evidence="8" id="KW-0547">Nucleotide-binding</keyword>
<keyword evidence="5" id="KW-1133">Transmembrane helix</keyword>
<dbReference type="CDD" id="cd00075">
    <property type="entry name" value="HATPase"/>
    <property type="match status" value="1"/>
</dbReference>
<evidence type="ECO:0000256" key="5">
    <source>
        <dbReference type="SAM" id="Phobius"/>
    </source>
</evidence>
<feature type="transmembrane region" description="Helical" evidence="5">
    <location>
        <begin position="723"/>
        <end position="743"/>
    </location>
</feature>
<comment type="caution">
    <text evidence="8">The sequence shown here is derived from an EMBL/GenBank/DDBJ whole genome shotgun (WGS) entry which is preliminary data.</text>
</comment>
<keyword evidence="8" id="KW-0067">ATP-binding</keyword>
<dbReference type="CDD" id="cd00082">
    <property type="entry name" value="HisKA"/>
    <property type="match status" value="1"/>
</dbReference>
<evidence type="ECO:0000256" key="6">
    <source>
        <dbReference type="SAM" id="SignalP"/>
    </source>
</evidence>
<dbReference type="EMBL" id="JBHSFY010000013">
    <property type="protein sequence ID" value="MFC4479196.1"/>
    <property type="molecule type" value="Genomic_DNA"/>
</dbReference>
<name>A0ABV8ZII0_9FLAO</name>
<dbReference type="PANTHER" id="PTHR43547:SF2">
    <property type="entry name" value="HYBRID SIGNAL TRANSDUCTION HISTIDINE KINASE C"/>
    <property type="match status" value="1"/>
</dbReference>
<evidence type="ECO:0000256" key="1">
    <source>
        <dbReference type="ARBA" id="ARBA00000085"/>
    </source>
</evidence>
<dbReference type="InterPro" id="IPR036890">
    <property type="entry name" value="HATPase_C_sf"/>
</dbReference>
<evidence type="ECO:0000256" key="2">
    <source>
        <dbReference type="ARBA" id="ARBA00012438"/>
    </source>
</evidence>
<dbReference type="Gene3D" id="1.10.287.130">
    <property type="match status" value="1"/>
</dbReference>
<dbReference type="InterPro" id="IPR005467">
    <property type="entry name" value="His_kinase_dom"/>
</dbReference>
<comment type="catalytic activity">
    <reaction evidence="1">
        <text>ATP + protein L-histidine = ADP + protein N-phospho-L-histidine.</text>
        <dbReference type="EC" id="2.7.13.3"/>
    </reaction>
</comment>
<keyword evidence="4" id="KW-0175">Coiled coil</keyword>
<dbReference type="Gene3D" id="2.60.40.10">
    <property type="entry name" value="Immunoglobulins"/>
    <property type="match status" value="1"/>
</dbReference>
<gene>
    <name evidence="8" type="ORF">ACFO3N_19120</name>
</gene>
<keyword evidence="9" id="KW-1185">Reference proteome</keyword>
<dbReference type="RefSeq" id="WP_379800441.1">
    <property type="nucleotide sequence ID" value="NZ_JBHSFY010000013.1"/>
</dbReference>
<dbReference type="GO" id="GO:0005524">
    <property type="term" value="F:ATP binding"/>
    <property type="evidence" value="ECO:0007669"/>
    <property type="project" value="UniProtKB-KW"/>
</dbReference>
<dbReference type="PROSITE" id="PS50109">
    <property type="entry name" value="HIS_KIN"/>
    <property type="match status" value="1"/>
</dbReference>
<feature type="signal peptide" evidence="6">
    <location>
        <begin position="1"/>
        <end position="25"/>
    </location>
</feature>
<dbReference type="Gene3D" id="3.30.565.10">
    <property type="entry name" value="Histidine kinase-like ATPase, C-terminal domain"/>
    <property type="match status" value="1"/>
</dbReference>
<reference evidence="9" key="1">
    <citation type="journal article" date="2019" name="Int. J. Syst. Evol. Microbiol.">
        <title>The Global Catalogue of Microorganisms (GCM) 10K type strain sequencing project: providing services to taxonomists for standard genome sequencing and annotation.</title>
        <authorList>
            <consortium name="The Broad Institute Genomics Platform"/>
            <consortium name="The Broad Institute Genome Sequencing Center for Infectious Disease"/>
            <person name="Wu L."/>
            <person name="Ma J."/>
        </authorList>
    </citation>
    <scope>NUCLEOTIDE SEQUENCE [LARGE SCALE GENOMIC DNA]</scope>
    <source>
        <strain evidence="9">NBRC 103627</strain>
    </source>
</reference>
<dbReference type="Gene3D" id="2.130.10.10">
    <property type="entry name" value="YVTN repeat-like/Quinoprotein amine dehydrogenase"/>
    <property type="match status" value="2"/>
</dbReference>
<dbReference type="SUPFAM" id="SSF63825">
    <property type="entry name" value="YWTD domain"/>
    <property type="match status" value="1"/>
</dbReference>
<feature type="coiled-coil region" evidence="4">
    <location>
        <begin position="759"/>
        <end position="793"/>
    </location>
</feature>
<evidence type="ECO:0000259" key="7">
    <source>
        <dbReference type="PROSITE" id="PS50109"/>
    </source>
</evidence>
<dbReference type="InterPro" id="IPR013783">
    <property type="entry name" value="Ig-like_fold"/>
</dbReference>
<dbReference type="Proteomes" id="UP001596003">
    <property type="component" value="Unassembled WGS sequence"/>
</dbReference>
<keyword evidence="5" id="KW-0812">Transmembrane</keyword>
<feature type="chain" id="PRO_5045534811" description="histidine kinase" evidence="6">
    <location>
        <begin position="26"/>
        <end position="1003"/>
    </location>
</feature>
<proteinExistence type="predicted"/>
<dbReference type="SUPFAM" id="SSF47384">
    <property type="entry name" value="Homodimeric domain of signal transducing histidine kinase"/>
    <property type="match status" value="1"/>
</dbReference>
<keyword evidence="5" id="KW-0472">Membrane</keyword>
<sequence length="1003" mass="115966">MPKIAVHILRYCCFLLLLITTQMVCQENYTARWYTADNNELQQNSIKAIVQGKHNFIWMTTENGIVRYDGNNFLTFNSSNTSLEHTRFTDIFGSIEKDSLTSFNESKKELVFIRNAKVQILKKNALNSSLVRDGRRFFFHDGLPSNYTINKHEPYYIKLATGNIFFIDNQTIELCDSKMNSISKTVFKNDNVFNFFAIDNSLFYLTDNGGYKCFSSKGESSGKLNIASKGNHKLFWNITTGQVFLCIKNKIYRLENQNDQLKAKLIVDYKDFETSNIIAIYFDQKNQKLYLGSGTNGLCIISFPAFKTITKNNGKAEVYYAVQALSDSTVITSEGLIISNKGVLNSIPFPKSVYLDERINIALDNEKNIWISRDKKALCYLKKSAYKEYLTYPFDQNPKTIFKDNSNTIWVALSLDEFHKPKLYSIKNGVVKLEAVLKNNINYIVQQNNILYLAGDNGLFLYNLKTKKLDFAKNTQKINIRSVFIDSQQKIWLTTYEKGFFLYENQMLHSFPTDEEHYLNTTHCIIEDKNNFFWISTNKGLFQVSRKALLQYIKNKNTVIYYHQYTKSEGFLINEFNGGCQPCGNFLKNNDIVFPSMNGIVFFNPYKVAPLLPGKELFIDRIVLDQKTIDPKDTIVLKNNFQRVSFLVSYPYYGNPKNLSIEAKMDKIGSDRWERLKADKSISFTTLPPGNYKLTFRSLSGFNANYAYKTVILVVPAKFYQTIWFAILCGILAVGFVISIWHIRLYYQRMKRRQLEEVIAKKTKKLASTVKKLEKTENNLKQEIKQHEMLVKSVSHDIKSPLKFLSSSIKHLSENSSIQDDQRLKQQLTTLQTSTSQLYEYVENLIKYSSIFIEGKKLEDESYSLHELIEERIQIFEKIAEAENVSIVNNVEKGFCVRTNKKALSIIIHNLIDNAIKNTKNGRIELLCTTHENILTLKIIDNGKGMSKELIDYYHNFYKNPISKNYHLGLHMIIELLILIEGNINIISDLDKGTTIEIMVEYN</sequence>
<dbReference type="SUPFAM" id="SSF63829">
    <property type="entry name" value="Calcium-dependent phosphotriesterase"/>
    <property type="match status" value="1"/>
</dbReference>
<dbReference type="SUPFAM" id="SSF55874">
    <property type="entry name" value="ATPase domain of HSP90 chaperone/DNA topoisomerase II/histidine kinase"/>
    <property type="match status" value="1"/>
</dbReference>
<dbReference type="InterPro" id="IPR015943">
    <property type="entry name" value="WD40/YVTN_repeat-like_dom_sf"/>
</dbReference>
<dbReference type="InterPro" id="IPR003661">
    <property type="entry name" value="HisK_dim/P_dom"/>
</dbReference>
<dbReference type="PANTHER" id="PTHR43547">
    <property type="entry name" value="TWO-COMPONENT HISTIDINE KINASE"/>
    <property type="match status" value="1"/>
</dbReference>
<evidence type="ECO:0000313" key="9">
    <source>
        <dbReference type="Proteomes" id="UP001596003"/>
    </source>
</evidence>
<evidence type="ECO:0000313" key="8">
    <source>
        <dbReference type="EMBL" id="MFC4479196.1"/>
    </source>
</evidence>
<organism evidence="8 9">
    <name type="scientific">Flavobacterium chungangensis</name>
    <dbReference type="NCBI Taxonomy" id="2708132"/>
    <lineage>
        <taxon>Bacteria</taxon>
        <taxon>Pseudomonadati</taxon>
        <taxon>Bacteroidota</taxon>
        <taxon>Flavobacteriia</taxon>
        <taxon>Flavobacteriales</taxon>
        <taxon>Flavobacteriaceae</taxon>
        <taxon>Flavobacterium</taxon>
    </lineage>
</organism>
<evidence type="ECO:0000256" key="3">
    <source>
        <dbReference type="ARBA" id="ARBA00022553"/>
    </source>
</evidence>
<keyword evidence="3" id="KW-0597">Phosphoprotein</keyword>
<feature type="domain" description="Histidine kinase" evidence="7">
    <location>
        <begin position="793"/>
        <end position="1003"/>
    </location>
</feature>
<keyword evidence="6" id="KW-0732">Signal</keyword>
<accession>A0ABV8ZII0</accession>
<dbReference type="InterPro" id="IPR036097">
    <property type="entry name" value="HisK_dim/P_sf"/>
</dbReference>
<dbReference type="Pfam" id="PF02518">
    <property type="entry name" value="HATPase_c"/>
    <property type="match status" value="1"/>
</dbReference>
<protein>
    <recommendedName>
        <fullName evidence="2">histidine kinase</fullName>
        <ecNumber evidence="2">2.7.13.3</ecNumber>
    </recommendedName>
</protein>
<dbReference type="EC" id="2.7.13.3" evidence="2"/>